<evidence type="ECO:0000313" key="6">
    <source>
        <dbReference type="EMBL" id="QJH94323.1"/>
    </source>
</evidence>
<gene>
    <name evidence="5" type="ORF">TM448A00171_0054</name>
    <name evidence="6" type="ORF">TM448B00200_0030</name>
</gene>
<dbReference type="AlphaFoldDB" id="A0A6H1ZCP2"/>
<dbReference type="EMBL" id="MT143984">
    <property type="protein sequence ID" value="QJA45035.1"/>
    <property type="molecule type" value="Genomic_DNA"/>
</dbReference>
<dbReference type="GO" id="GO:0044027">
    <property type="term" value="P:negative regulation of gene expression via chromosomal CpG island methylation"/>
    <property type="evidence" value="ECO:0007669"/>
    <property type="project" value="TreeGrafter"/>
</dbReference>
<dbReference type="GO" id="GO:0003886">
    <property type="term" value="F:DNA (cytosine-5-)-methyltransferase activity"/>
    <property type="evidence" value="ECO:0007669"/>
    <property type="project" value="UniProtKB-EC"/>
</dbReference>
<evidence type="ECO:0000256" key="3">
    <source>
        <dbReference type="ARBA" id="ARBA00022679"/>
    </source>
</evidence>
<dbReference type="GO" id="GO:0005634">
    <property type="term" value="C:nucleus"/>
    <property type="evidence" value="ECO:0007669"/>
    <property type="project" value="TreeGrafter"/>
</dbReference>
<proteinExistence type="predicted"/>
<evidence type="ECO:0000313" key="5">
    <source>
        <dbReference type="EMBL" id="QJA45035.1"/>
    </source>
</evidence>
<dbReference type="InterPro" id="IPR029063">
    <property type="entry name" value="SAM-dependent_MTases_sf"/>
</dbReference>
<dbReference type="Pfam" id="PF00145">
    <property type="entry name" value="DNA_methylase"/>
    <property type="match status" value="1"/>
</dbReference>
<dbReference type="SUPFAM" id="SSF53335">
    <property type="entry name" value="S-adenosyl-L-methionine-dependent methyltransferases"/>
    <property type="match status" value="1"/>
</dbReference>
<dbReference type="PANTHER" id="PTHR10629:SF52">
    <property type="entry name" value="DNA (CYTOSINE-5)-METHYLTRANSFERASE 1"/>
    <property type="match status" value="1"/>
</dbReference>
<name>A0A6H1ZCP2_9ZZZZ</name>
<dbReference type="EC" id="2.1.1.37" evidence="1"/>
<dbReference type="Gene3D" id="3.40.50.150">
    <property type="entry name" value="Vaccinia Virus protein VP39"/>
    <property type="match status" value="1"/>
</dbReference>
<sequence length="267" mass="29433">MFGTSRNNAVCFENLEEALAKDPETYGHLDLLCAGWPCQDNSIAGSRKGHKGKRSGLWKEVNRLVRIFRPKWFIGENVPGLFSVNSGQDFWEVISDLDSLGYCVAWRVLDSQFFGVAQRRKRVFIVASFGNIGASKVLFGQESSAGNDKKKQKMGERGLCLSTRDGEKQDPTAETLIASTIRVNRDGEGSPFGFGNENIVAQTIGATPRGNTSFVWQDPYIAEANANGKRKPSRLSEKLDARRGIVLGNAVSVPVAEWIGERIIKYG</sequence>
<dbReference type="PROSITE" id="PS51679">
    <property type="entry name" value="SAM_MT_C5"/>
    <property type="match status" value="1"/>
</dbReference>
<dbReference type="NCBIfam" id="TIGR00675">
    <property type="entry name" value="dcm"/>
    <property type="match status" value="1"/>
</dbReference>
<evidence type="ECO:0000256" key="4">
    <source>
        <dbReference type="ARBA" id="ARBA00022691"/>
    </source>
</evidence>
<dbReference type="InterPro" id="IPR050390">
    <property type="entry name" value="C5-Methyltransferase"/>
</dbReference>
<keyword evidence="4" id="KW-0949">S-adenosyl-L-methionine</keyword>
<dbReference type="InterPro" id="IPR001525">
    <property type="entry name" value="C5_MeTfrase"/>
</dbReference>
<keyword evidence="3 5" id="KW-0808">Transferase</keyword>
<protein>
    <recommendedName>
        <fullName evidence="1">DNA (cytosine-5-)-methyltransferase</fullName>
        <ecNumber evidence="1">2.1.1.37</ecNumber>
    </recommendedName>
</protein>
<keyword evidence="2 5" id="KW-0489">Methyltransferase</keyword>
<dbReference type="PANTHER" id="PTHR10629">
    <property type="entry name" value="CYTOSINE-SPECIFIC METHYLTRANSFERASE"/>
    <property type="match status" value="1"/>
</dbReference>
<reference evidence="5" key="1">
    <citation type="submission" date="2020-03" db="EMBL/GenBank/DDBJ databases">
        <title>The deep terrestrial virosphere.</title>
        <authorList>
            <person name="Holmfeldt K."/>
            <person name="Nilsson E."/>
            <person name="Simone D."/>
            <person name="Lopez-Fernandez M."/>
            <person name="Wu X."/>
            <person name="de Brujin I."/>
            <person name="Lundin D."/>
            <person name="Andersson A."/>
            <person name="Bertilsson S."/>
            <person name="Dopson M."/>
        </authorList>
    </citation>
    <scope>NUCLEOTIDE SEQUENCE</scope>
    <source>
        <strain evidence="5">TM448A00171</strain>
        <strain evidence="6">TM448B00200</strain>
    </source>
</reference>
<organism evidence="5">
    <name type="scientific">viral metagenome</name>
    <dbReference type="NCBI Taxonomy" id="1070528"/>
    <lineage>
        <taxon>unclassified sequences</taxon>
        <taxon>metagenomes</taxon>
        <taxon>organismal metagenomes</taxon>
    </lineage>
</organism>
<dbReference type="PRINTS" id="PR00105">
    <property type="entry name" value="C5METTRFRASE"/>
</dbReference>
<dbReference type="GO" id="GO:0003677">
    <property type="term" value="F:DNA binding"/>
    <property type="evidence" value="ECO:0007669"/>
    <property type="project" value="TreeGrafter"/>
</dbReference>
<dbReference type="EMBL" id="MT144599">
    <property type="protein sequence ID" value="QJH94323.1"/>
    <property type="molecule type" value="Genomic_DNA"/>
</dbReference>
<evidence type="ECO:0000256" key="2">
    <source>
        <dbReference type="ARBA" id="ARBA00022603"/>
    </source>
</evidence>
<evidence type="ECO:0000256" key="1">
    <source>
        <dbReference type="ARBA" id="ARBA00011975"/>
    </source>
</evidence>
<dbReference type="GO" id="GO:0032259">
    <property type="term" value="P:methylation"/>
    <property type="evidence" value="ECO:0007669"/>
    <property type="project" value="UniProtKB-KW"/>
</dbReference>
<accession>A0A6H1ZCP2</accession>